<dbReference type="RefSeq" id="WP_071501720.1">
    <property type="nucleotide sequence ID" value="NZ_MORL01000001.1"/>
</dbReference>
<dbReference type="Proteomes" id="UP000181790">
    <property type="component" value="Unassembled WGS sequence"/>
</dbReference>
<sequence>MRKLFSILGSLLAVLFSCKQPAPNDWLSEHKPDHSTNARVDYESDTTISDETDYRQTARIAAGERAKLTIGYMNNETEVFRPSGYVTRLWWFSSEPALSSWQDNSAVKNRYNTPTVSIVKPTNRRSYTRKTIKSGWYIGEANESGIYYKFNVSQNSDGLLITNENSTTNPAYSGYYSGFGKLKVSLWCMVKASRLMHTLR</sequence>
<accession>A0A1S2VTH8</accession>
<proteinExistence type="predicted"/>
<organism evidence="1 2">
    <name type="scientific">Arsenicibacter rosenii</name>
    <dbReference type="NCBI Taxonomy" id="1750698"/>
    <lineage>
        <taxon>Bacteria</taxon>
        <taxon>Pseudomonadati</taxon>
        <taxon>Bacteroidota</taxon>
        <taxon>Cytophagia</taxon>
        <taxon>Cytophagales</taxon>
        <taxon>Spirosomataceae</taxon>
        <taxon>Arsenicibacter</taxon>
    </lineage>
</organism>
<keyword evidence="2" id="KW-1185">Reference proteome</keyword>
<dbReference type="EMBL" id="MORL01000001">
    <property type="protein sequence ID" value="OIN61218.1"/>
    <property type="molecule type" value="Genomic_DNA"/>
</dbReference>
<comment type="caution">
    <text evidence="1">The sequence shown here is derived from an EMBL/GenBank/DDBJ whole genome shotgun (WGS) entry which is preliminary data.</text>
</comment>
<evidence type="ECO:0000313" key="2">
    <source>
        <dbReference type="Proteomes" id="UP000181790"/>
    </source>
</evidence>
<name>A0A1S2VTH8_9BACT</name>
<reference evidence="1 2" key="1">
    <citation type="submission" date="2016-10" db="EMBL/GenBank/DDBJ databases">
        <title>Arsenicibacter rosenii gen. nov., sp. nov., an efficient arsenic-methylating bacterium isolated from an arsenic-contaminated paddy soil.</title>
        <authorList>
            <person name="Huang K."/>
        </authorList>
    </citation>
    <scope>NUCLEOTIDE SEQUENCE [LARGE SCALE GENOMIC DNA]</scope>
    <source>
        <strain evidence="1 2">SM-1</strain>
    </source>
</reference>
<dbReference type="PROSITE" id="PS51257">
    <property type="entry name" value="PROKAR_LIPOPROTEIN"/>
    <property type="match status" value="1"/>
</dbReference>
<dbReference type="AlphaFoldDB" id="A0A1S2VTH8"/>
<gene>
    <name evidence="1" type="ORF">BLX24_03920</name>
</gene>
<protein>
    <submittedName>
        <fullName evidence="1">Uncharacterized protein</fullName>
    </submittedName>
</protein>
<evidence type="ECO:0000313" key="1">
    <source>
        <dbReference type="EMBL" id="OIN61218.1"/>
    </source>
</evidence>